<evidence type="ECO:0000256" key="1">
    <source>
        <dbReference type="ARBA" id="ARBA00004417"/>
    </source>
</evidence>
<dbReference type="FunFam" id="3.40.50.300:FF:000042">
    <property type="entry name" value="Maltose/maltodextrin ABC transporter, ATP-binding protein"/>
    <property type="match status" value="1"/>
</dbReference>
<reference evidence="8" key="1">
    <citation type="submission" date="2023-07" db="EMBL/GenBank/DDBJ databases">
        <title>Genomic Encyclopedia of Type Strains, Phase IV (KMG-IV): sequencing the most valuable type-strain genomes for metagenomic binning, comparative biology and taxonomic classification.</title>
        <authorList>
            <person name="Goeker M."/>
        </authorList>
    </citation>
    <scope>NUCLEOTIDE SEQUENCE</scope>
    <source>
        <strain evidence="8">DSM 21202</strain>
    </source>
</reference>
<feature type="domain" description="ABC transporter" evidence="7">
    <location>
        <begin position="4"/>
        <end position="236"/>
    </location>
</feature>
<evidence type="ECO:0000313" key="9">
    <source>
        <dbReference type="Proteomes" id="UP001229244"/>
    </source>
</evidence>
<evidence type="ECO:0000256" key="4">
    <source>
        <dbReference type="ARBA" id="ARBA00022741"/>
    </source>
</evidence>
<keyword evidence="5 8" id="KW-0067">ATP-binding</keyword>
<dbReference type="InterPro" id="IPR008995">
    <property type="entry name" value="Mo/tungstate-bd_C_term_dom"/>
</dbReference>
<keyword evidence="4" id="KW-0547">Nucleotide-binding</keyword>
<gene>
    <name evidence="8" type="ORF">J2S73_001802</name>
</gene>
<dbReference type="SUPFAM" id="SSF52540">
    <property type="entry name" value="P-loop containing nucleoside triphosphate hydrolases"/>
    <property type="match status" value="1"/>
</dbReference>
<dbReference type="RefSeq" id="WP_306885178.1">
    <property type="nucleotide sequence ID" value="NZ_JAUSUL010000002.1"/>
</dbReference>
<dbReference type="Gene3D" id="2.40.50.140">
    <property type="entry name" value="Nucleic acid-binding proteins"/>
    <property type="match status" value="1"/>
</dbReference>
<dbReference type="PROSITE" id="PS50893">
    <property type="entry name" value="ABC_TRANSPORTER_2"/>
    <property type="match status" value="1"/>
</dbReference>
<dbReference type="PROSITE" id="PS00211">
    <property type="entry name" value="ABC_TRANSPORTER_1"/>
    <property type="match status" value="1"/>
</dbReference>
<evidence type="ECO:0000259" key="7">
    <source>
        <dbReference type="PROSITE" id="PS50893"/>
    </source>
</evidence>
<comment type="subcellular location">
    <subcellularLocation>
        <location evidence="1">Cell inner membrane</location>
        <topology evidence="1">Peripheral membrane protein</topology>
    </subcellularLocation>
</comment>
<evidence type="ECO:0000313" key="8">
    <source>
        <dbReference type="EMBL" id="MDQ0315345.1"/>
    </source>
</evidence>
<dbReference type="SMART" id="SM00382">
    <property type="entry name" value="AAA"/>
    <property type="match status" value="1"/>
</dbReference>
<evidence type="ECO:0000256" key="5">
    <source>
        <dbReference type="ARBA" id="ARBA00022840"/>
    </source>
</evidence>
<dbReference type="Pfam" id="PF00005">
    <property type="entry name" value="ABC_tran"/>
    <property type="match status" value="1"/>
</dbReference>
<name>A0AAE4ASU0_9HYPH</name>
<dbReference type="InterPro" id="IPR003593">
    <property type="entry name" value="AAA+_ATPase"/>
</dbReference>
<comment type="similarity">
    <text evidence="2">Belongs to the ABC transporter superfamily.</text>
</comment>
<dbReference type="InterPro" id="IPR003439">
    <property type="entry name" value="ABC_transporter-like_ATP-bd"/>
</dbReference>
<dbReference type="SUPFAM" id="SSF50331">
    <property type="entry name" value="MOP-like"/>
    <property type="match status" value="1"/>
</dbReference>
<dbReference type="InterPro" id="IPR012340">
    <property type="entry name" value="NA-bd_OB-fold"/>
</dbReference>
<dbReference type="InterPro" id="IPR027417">
    <property type="entry name" value="P-loop_NTPase"/>
</dbReference>
<dbReference type="AlphaFoldDB" id="A0AAE4ASU0"/>
<comment type="caution">
    <text evidence="8">The sequence shown here is derived from an EMBL/GenBank/DDBJ whole genome shotgun (WGS) entry which is preliminary data.</text>
</comment>
<keyword evidence="9" id="KW-1185">Reference proteome</keyword>
<protein>
    <submittedName>
        <fullName evidence="8">Multiple sugar transport system ATP-binding protein</fullName>
    </submittedName>
</protein>
<keyword evidence="3" id="KW-0813">Transport</keyword>
<sequence>MVEIAFQAVTKDFGATRAVESLSFTMQDGEFFALLGPTGAGKTTTLRLVAGLERPDYGRILIGGRDATSLSPPQRDVAFVFQQYSLYPHLTVFENLAFPLKAPGKRLSDKDIKSRVEAVAEKLRIEHKLGNKATRLSGGEMQRVSIGRALVREPACFLMDEPLSSLDAKLREELRAELKHLQVELGATILYVTHDQVEAMTLADRVGVLIDGRLHQIDAPEVLYETPADVAVAQQVGHLPINLFSTEALGLTGSGIDRIGIRPEHVRIVPAAEAGPDDTLGDVVRTERLGAEDVITVSAGGTTVYAAQPPAPVGGVAGRIAVRIEPAFALAFDRDGNRLPVRTGDRNAAAFVSLVEAARDLTQRLQTDGPDGSETQAEEVHSVR</sequence>
<dbReference type="Gene3D" id="2.40.50.100">
    <property type="match status" value="1"/>
</dbReference>
<dbReference type="Gene3D" id="3.40.50.300">
    <property type="entry name" value="P-loop containing nucleotide triphosphate hydrolases"/>
    <property type="match status" value="1"/>
</dbReference>
<dbReference type="GO" id="GO:0005524">
    <property type="term" value="F:ATP binding"/>
    <property type="evidence" value="ECO:0007669"/>
    <property type="project" value="UniProtKB-KW"/>
</dbReference>
<dbReference type="EMBL" id="JAUSUL010000002">
    <property type="protein sequence ID" value="MDQ0315345.1"/>
    <property type="molecule type" value="Genomic_DNA"/>
</dbReference>
<dbReference type="InterPro" id="IPR017871">
    <property type="entry name" value="ABC_transporter-like_CS"/>
</dbReference>
<feature type="region of interest" description="Disordered" evidence="6">
    <location>
        <begin position="365"/>
        <end position="384"/>
    </location>
</feature>
<dbReference type="PANTHER" id="PTHR43875">
    <property type="entry name" value="MALTODEXTRIN IMPORT ATP-BINDING PROTEIN MSMX"/>
    <property type="match status" value="1"/>
</dbReference>
<keyword evidence="8" id="KW-0762">Sugar transport</keyword>
<dbReference type="PANTHER" id="PTHR43875:SF1">
    <property type="entry name" value="OSMOPROTECTIVE COMPOUNDS UPTAKE ATP-BINDING PROTEIN GGTA"/>
    <property type="match status" value="1"/>
</dbReference>
<dbReference type="GO" id="GO:0055052">
    <property type="term" value="C:ATP-binding cassette (ABC) transporter complex, substrate-binding subunit-containing"/>
    <property type="evidence" value="ECO:0007669"/>
    <property type="project" value="TreeGrafter"/>
</dbReference>
<dbReference type="Proteomes" id="UP001229244">
    <property type="component" value="Unassembled WGS sequence"/>
</dbReference>
<proteinExistence type="inferred from homology"/>
<dbReference type="InterPro" id="IPR047641">
    <property type="entry name" value="ABC_transpr_MalK/UgpC-like"/>
</dbReference>
<evidence type="ECO:0000256" key="3">
    <source>
        <dbReference type="ARBA" id="ARBA00022448"/>
    </source>
</evidence>
<dbReference type="GO" id="GO:0016887">
    <property type="term" value="F:ATP hydrolysis activity"/>
    <property type="evidence" value="ECO:0007669"/>
    <property type="project" value="InterPro"/>
</dbReference>
<evidence type="ECO:0000256" key="6">
    <source>
        <dbReference type="SAM" id="MobiDB-lite"/>
    </source>
</evidence>
<accession>A0AAE4ASU0</accession>
<evidence type="ECO:0000256" key="2">
    <source>
        <dbReference type="ARBA" id="ARBA00005417"/>
    </source>
</evidence>
<organism evidence="8 9">
    <name type="scientific">Amorphus orientalis</name>
    <dbReference type="NCBI Taxonomy" id="649198"/>
    <lineage>
        <taxon>Bacteria</taxon>
        <taxon>Pseudomonadati</taxon>
        <taxon>Pseudomonadota</taxon>
        <taxon>Alphaproteobacteria</taxon>
        <taxon>Hyphomicrobiales</taxon>
        <taxon>Amorphaceae</taxon>
        <taxon>Amorphus</taxon>
    </lineage>
</organism>
<dbReference type="GO" id="GO:0140359">
    <property type="term" value="F:ABC-type transporter activity"/>
    <property type="evidence" value="ECO:0007669"/>
    <property type="project" value="UniProtKB-ARBA"/>
</dbReference>